<dbReference type="InterPro" id="IPR001789">
    <property type="entry name" value="Sig_transdc_resp-reg_receiver"/>
</dbReference>
<dbReference type="EMBL" id="JBHRYR010000002">
    <property type="protein sequence ID" value="MFC3851550.1"/>
    <property type="molecule type" value="Genomic_DNA"/>
</dbReference>
<dbReference type="PANTHER" id="PTHR43228">
    <property type="entry name" value="TWO-COMPONENT RESPONSE REGULATOR"/>
    <property type="match status" value="1"/>
</dbReference>
<protein>
    <submittedName>
        <fullName evidence="3">Response regulator</fullName>
    </submittedName>
</protein>
<evidence type="ECO:0000256" key="1">
    <source>
        <dbReference type="PROSITE-ProRule" id="PRU00169"/>
    </source>
</evidence>
<name>A0ABV7ZWN0_9GAMM</name>
<gene>
    <name evidence="3" type="ORF">ACFOOG_01785</name>
</gene>
<evidence type="ECO:0000259" key="2">
    <source>
        <dbReference type="PROSITE" id="PS50110"/>
    </source>
</evidence>
<dbReference type="PANTHER" id="PTHR43228:SF1">
    <property type="entry name" value="TWO-COMPONENT RESPONSE REGULATOR ARR22"/>
    <property type="match status" value="1"/>
</dbReference>
<dbReference type="Gene3D" id="3.40.50.2300">
    <property type="match status" value="1"/>
</dbReference>
<feature type="modified residue" description="4-aspartylphosphate" evidence="1">
    <location>
        <position position="55"/>
    </location>
</feature>
<feature type="domain" description="Response regulatory" evidence="2">
    <location>
        <begin position="4"/>
        <end position="125"/>
    </location>
</feature>
<comment type="caution">
    <text evidence="3">The sequence shown here is derived from an EMBL/GenBank/DDBJ whole genome shotgun (WGS) entry which is preliminary data.</text>
</comment>
<dbReference type="SMART" id="SM00448">
    <property type="entry name" value="REC"/>
    <property type="match status" value="1"/>
</dbReference>
<keyword evidence="1" id="KW-0597">Phosphoprotein</keyword>
<accession>A0ABV7ZWN0</accession>
<dbReference type="RefSeq" id="WP_380692744.1">
    <property type="nucleotide sequence ID" value="NZ_JBHRYR010000002.1"/>
</dbReference>
<dbReference type="InterPro" id="IPR052048">
    <property type="entry name" value="ST_Response_Regulator"/>
</dbReference>
<dbReference type="InterPro" id="IPR011006">
    <property type="entry name" value="CheY-like_superfamily"/>
</dbReference>
<sequence length="311" mass="33917">MAIKILVVDDASFIRDLIRRTVRNQLPEVEVEEAINGKRAQTLLNKGRFDLILCDWEMPEINGLQLLQWLRSNERDEGVAPAPFIMVTSRGDKSHVVKAVEAGVTDYVGKPFTSEQLLRKVLKALSREHKEELQRMLGNRNAGPDKAAGMHRSGAEALLAGAGTGATAKPAAASATAPTKVQDPLVAQAAAASAPTGPKVEKVQASRLKVNITADIRLADTTLSGHLEDINLNNALVRLPRTPRLPKLFEQAVFDIALNSDGAVARLNGFVYSLQAANAHFDCDEFLLNFKLTDEDPEKFADLSKLIARIR</sequence>
<evidence type="ECO:0000313" key="3">
    <source>
        <dbReference type="EMBL" id="MFC3851550.1"/>
    </source>
</evidence>
<proteinExistence type="predicted"/>
<dbReference type="Pfam" id="PF00072">
    <property type="entry name" value="Response_reg"/>
    <property type="match status" value="1"/>
</dbReference>
<evidence type="ECO:0000313" key="4">
    <source>
        <dbReference type="Proteomes" id="UP001595617"/>
    </source>
</evidence>
<dbReference type="Proteomes" id="UP001595617">
    <property type="component" value="Unassembled WGS sequence"/>
</dbReference>
<dbReference type="PROSITE" id="PS50110">
    <property type="entry name" value="RESPONSE_REGULATORY"/>
    <property type="match status" value="1"/>
</dbReference>
<organism evidence="3 4">
    <name type="scientific">Saccharospirillum mangrovi</name>
    <dbReference type="NCBI Taxonomy" id="2161747"/>
    <lineage>
        <taxon>Bacteria</taxon>
        <taxon>Pseudomonadati</taxon>
        <taxon>Pseudomonadota</taxon>
        <taxon>Gammaproteobacteria</taxon>
        <taxon>Oceanospirillales</taxon>
        <taxon>Saccharospirillaceae</taxon>
        <taxon>Saccharospirillum</taxon>
    </lineage>
</organism>
<dbReference type="SUPFAM" id="SSF52172">
    <property type="entry name" value="CheY-like"/>
    <property type="match status" value="1"/>
</dbReference>
<reference evidence="4" key="1">
    <citation type="journal article" date="2019" name="Int. J. Syst. Evol. Microbiol.">
        <title>The Global Catalogue of Microorganisms (GCM) 10K type strain sequencing project: providing services to taxonomists for standard genome sequencing and annotation.</title>
        <authorList>
            <consortium name="The Broad Institute Genomics Platform"/>
            <consortium name="The Broad Institute Genome Sequencing Center for Infectious Disease"/>
            <person name="Wu L."/>
            <person name="Ma J."/>
        </authorList>
    </citation>
    <scope>NUCLEOTIDE SEQUENCE [LARGE SCALE GENOMIC DNA]</scope>
    <source>
        <strain evidence="4">IBRC 10765</strain>
    </source>
</reference>
<keyword evidence="4" id="KW-1185">Reference proteome</keyword>